<accession>A0ABV0QWA7</accession>
<dbReference type="Proteomes" id="UP001434883">
    <property type="component" value="Unassembled WGS sequence"/>
</dbReference>
<sequence>MAQKGSVAEVISPRRMVRQGWEFAQVLSSSCEISAESLAHLKQSKGFNLAHLDHGYTLDLICMPKGLGEVDRRDVLLDYLPICSLNIFNQVMKRFVALLQELPPEELGRDTLKKTVLVNKGSMNILRQDKRFILSILDQAIATFDHHESIVVRPFVYKFGQKCQRPLEITEITFSSNIVGISVHVGCNLTPVNPNSTIFWARVGMEMVTGTRCKLYPCMGMHEAVNMQTTLGRMYLDISPDLMAITNMPSMNFFQMYVDSPHIHNMSTFRHPVSGMVVTAGLSHPKYNSAISKRAEEYVLHMEDMARKSRCRFSLRIEQVVLLDNLYALPEKMSPVYFYNIMKIKDIFRRYPMVVPFVWEVNSVDLHDILYRLEEGPPPLKHWTKDSLQEERIARLFPLTSCLQAEAPVVGAQLIMVLLKDLYRRNERIPMANLKGTQPPQFLKGHVSIQQLSQNLESHESFPNPFTFGRAKKLIKDNGKDAVACLEAGFKELKIRYFPELKYCDLSGHRKATWNFLNFVEIHWEGSEPSDEAKARSVVGDVAMEMERRGLCYARTLERYKEYGMPWLSTVMPRLPERMGKDRKFKVLVFLSSVGLLMNNDFISFDKLKQLIMEMGVSQAELQALLVLSSSLLPKAFGFNLWKLHYTVPYRMNPVTGVKRKIDRSQDIGVEDEEDGPLLDDDEQPEVLVTHSVLGLRG</sequence>
<dbReference type="EMBL" id="JAHRIN010025669">
    <property type="protein sequence ID" value="MEQ2200054.1"/>
    <property type="molecule type" value="Genomic_DNA"/>
</dbReference>
<organism evidence="1 2">
    <name type="scientific">Xenoophorus captivus</name>
    <dbReference type="NCBI Taxonomy" id="1517983"/>
    <lineage>
        <taxon>Eukaryota</taxon>
        <taxon>Metazoa</taxon>
        <taxon>Chordata</taxon>
        <taxon>Craniata</taxon>
        <taxon>Vertebrata</taxon>
        <taxon>Euteleostomi</taxon>
        <taxon>Actinopterygii</taxon>
        <taxon>Neopterygii</taxon>
        <taxon>Teleostei</taxon>
        <taxon>Neoteleostei</taxon>
        <taxon>Acanthomorphata</taxon>
        <taxon>Ovalentaria</taxon>
        <taxon>Atherinomorphae</taxon>
        <taxon>Cyprinodontiformes</taxon>
        <taxon>Goodeidae</taxon>
        <taxon>Xenoophorus</taxon>
    </lineage>
</organism>
<evidence type="ECO:0000313" key="2">
    <source>
        <dbReference type="Proteomes" id="UP001434883"/>
    </source>
</evidence>
<evidence type="ECO:0000313" key="1">
    <source>
        <dbReference type="EMBL" id="MEQ2200054.1"/>
    </source>
</evidence>
<keyword evidence="2" id="KW-1185">Reference proteome</keyword>
<reference evidence="1 2" key="1">
    <citation type="submission" date="2021-06" db="EMBL/GenBank/DDBJ databases">
        <authorList>
            <person name="Palmer J.M."/>
        </authorList>
    </citation>
    <scope>NUCLEOTIDE SEQUENCE [LARGE SCALE GENOMIC DNA]</scope>
    <source>
        <strain evidence="1 2">XC_2019</strain>
        <tissue evidence="1">Muscle</tissue>
    </source>
</reference>
<gene>
    <name evidence="1" type="ORF">XENOCAPTIV_021200</name>
</gene>
<protein>
    <submittedName>
        <fullName evidence="1">Uncharacterized protein</fullName>
    </submittedName>
</protein>
<name>A0ABV0QWA7_9TELE</name>
<proteinExistence type="predicted"/>
<comment type="caution">
    <text evidence="1">The sequence shown here is derived from an EMBL/GenBank/DDBJ whole genome shotgun (WGS) entry which is preliminary data.</text>
</comment>